<accession>A0AAE5TL56</accession>
<feature type="domain" description="HTH cro/C1-type" evidence="1">
    <location>
        <begin position="1"/>
        <end position="35"/>
    </location>
</feature>
<dbReference type="EMBL" id="QJPJ01000004">
    <property type="protein sequence ID" value="PXZ39848.1"/>
    <property type="molecule type" value="Genomic_DNA"/>
</dbReference>
<evidence type="ECO:0000259" key="1">
    <source>
        <dbReference type="PROSITE" id="PS50943"/>
    </source>
</evidence>
<comment type="caution">
    <text evidence="2">The sequence shown here is derived from an EMBL/GenBank/DDBJ whole genome shotgun (WGS) entry which is preliminary data.</text>
</comment>
<dbReference type="Gene3D" id="1.10.260.40">
    <property type="entry name" value="lambda repressor-like DNA-binding domains"/>
    <property type="match status" value="1"/>
</dbReference>
<sequence>MTPQAVYKWANGLSVPSPDKISTLSNLLNASTDWLRYGIDENDRMANLSELDDIFISMFLNLTNEQKKIIVDVIRNFK</sequence>
<dbReference type="InterPro" id="IPR010982">
    <property type="entry name" value="Lambda_DNA-bd_dom_sf"/>
</dbReference>
<evidence type="ECO:0000313" key="2">
    <source>
        <dbReference type="EMBL" id="PXZ39848.1"/>
    </source>
</evidence>
<dbReference type="Proteomes" id="UP000247594">
    <property type="component" value="Unassembled WGS sequence"/>
</dbReference>
<dbReference type="CDD" id="cd00093">
    <property type="entry name" value="HTH_XRE"/>
    <property type="match status" value="1"/>
</dbReference>
<dbReference type="GO" id="GO:0003677">
    <property type="term" value="F:DNA binding"/>
    <property type="evidence" value="ECO:0007669"/>
    <property type="project" value="InterPro"/>
</dbReference>
<protein>
    <recommendedName>
        <fullName evidence="1">HTH cro/C1-type domain-containing protein</fullName>
    </recommendedName>
</protein>
<dbReference type="SUPFAM" id="SSF47413">
    <property type="entry name" value="lambda repressor-like DNA-binding domains"/>
    <property type="match status" value="1"/>
</dbReference>
<organism evidence="2 3">
    <name type="scientific">Avibacterium paragallinarum</name>
    <name type="common">Haemophilus gallinarum</name>
    <dbReference type="NCBI Taxonomy" id="728"/>
    <lineage>
        <taxon>Bacteria</taxon>
        <taxon>Pseudomonadati</taxon>
        <taxon>Pseudomonadota</taxon>
        <taxon>Gammaproteobacteria</taxon>
        <taxon>Pasteurellales</taxon>
        <taxon>Pasteurellaceae</taxon>
        <taxon>Avibacterium</taxon>
    </lineage>
</organism>
<gene>
    <name evidence="2" type="ORF">DM482_03690</name>
</gene>
<dbReference type="InterPro" id="IPR001387">
    <property type="entry name" value="Cro/C1-type_HTH"/>
</dbReference>
<dbReference type="Pfam" id="PF01381">
    <property type="entry name" value="HTH_3"/>
    <property type="match status" value="1"/>
</dbReference>
<name>A0AAE5TL56_AVIPA</name>
<dbReference type="PROSITE" id="PS50943">
    <property type="entry name" value="HTH_CROC1"/>
    <property type="match status" value="1"/>
</dbReference>
<dbReference type="RefSeq" id="WP_110479120.1">
    <property type="nucleotide sequence ID" value="NZ_CP095161.1"/>
</dbReference>
<proteinExistence type="predicted"/>
<dbReference type="AlphaFoldDB" id="A0AAE5TL56"/>
<evidence type="ECO:0000313" key="3">
    <source>
        <dbReference type="Proteomes" id="UP000247594"/>
    </source>
</evidence>
<reference evidence="2 3" key="1">
    <citation type="submission" date="2018-06" db="EMBL/GenBank/DDBJ databases">
        <authorList>
            <person name="Teymurazov M."/>
            <person name="Kislichkina A."/>
            <person name="Abaymova A."/>
            <person name="Mukhina T."/>
            <person name="Mayskaya N."/>
            <person name="Svetoch E."/>
            <person name="Bogun A."/>
        </authorList>
    </citation>
    <scope>NUCLEOTIDE SEQUENCE [LARGE SCALE GENOMIC DNA]</scope>
    <source>
        <strain evidence="2 3">SCPM-O-B-8406</strain>
    </source>
</reference>